<dbReference type="HOGENOM" id="CLU_197897_0_0_6"/>
<dbReference type="GeneID" id="57476062"/>
<dbReference type="RefSeq" id="WP_011061329.1">
    <property type="nucleotide sequence ID" value="NC_021237.1"/>
</dbReference>
<evidence type="ECO:0000313" key="3">
    <source>
        <dbReference type="Proteomes" id="UP000013940"/>
    </source>
</evidence>
<dbReference type="Proteomes" id="UP000013940">
    <property type="component" value="Chromosome"/>
</dbReference>
<dbReference type="eggNOG" id="COG3712">
    <property type="taxonomic scope" value="Bacteria"/>
</dbReference>
<organism evidence="2 3">
    <name type="scientific">Pseudomonas protegens (strain DSM 19095 / LMG 27888 / CFBP 6595 / CHA0)</name>
    <dbReference type="NCBI Taxonomy" id="1124983"/>
    <lineage>
        <taxon>Bacteria</taxon>
        <taxon>Pseudomonadati</taxon>
        <taxon>Pseudomonadota</taxon>
        <taxon>Gammaproteobacteria</taxon>
        <taxon>Pseudomonadales</taxon>
        <taxon>Pseudomonadaceae</taxon>
        <taxon>Pseudomonas</taxon>
    </lineage>
</organism>
<gene>
    <name evidence="2" type="ORF">PFLCHA0_c30680</name>
</gene>
<evidence type="ECO:0000313" key="2">
    <source>
        <dbReference type="EMBL" id="AGL84838.1"/>
    </source>
</evidence>
<feature type="domain" description="FecR N-terminal" evidence="1">
    <location>
        <begin position="15"/>
        <end position="53"/>
    </location>
</feature>
<dbReference type="Pfam" id="PF16220">
    <property type="entry name" value="DUF4880"/>
    <property type="match status" value="1"/>
</dbReference>
<sequence>MTDSASQAEEYLMMQAAHWCMRLREADCSLAERRAFEDWLQSDPSHAFEYAKMLEAWDLTGQLSPTLPSL</sequence>
<accession>A0A2C9EMT0</accession>
<dbReference type="EMBL" id="CP003190">
    <property type="protein sequence ID" value="AGL84838.1"/>
    <property type="molecule type" value="Genomic_DNA"/>
</dbReference>
<reference evidence="3" key="1">
    <citation type="journal article" date="2014" name="Genome Announc.">
        <title>Full-genome sequence of the plant growth-promoting bacterium Pseudomonas protegens CHA0.</title>
        <authorList>
            <person name="Jousset A."/>
            <person name="Schuldes J."/>
            <person name="Keel C."/>
            <person name="Maurhofer M."/>
            <person name="Daniel R."/>
            <person name="Scheu S."/>
            <person name="Thuermer A."/>
        </authorList>
    </citation>
    <scope>NUCLEOTIDE SEQUENCE [LARGE SCALE GENOMIC DNA]</scope>
    <source>
        <strain evidence="3">DSM 19095 / LMG 27888 / CFBP 6595 / CHA0</strain>
    </source>
</reference>
<evidence type="ECO:0000259" key="1">
    <source>
        <dbReference type="Pfam" id="PF16220"/>
    </source>
</evidence>
<proteinExistence type="predicted"/>
<dbReference type="InterPro" id="IPR032623">
    <property type="entry name" value="FecR_N"/>
</dbReference>
<protein>
    <recommendedName>
        <fullName evidence="1">FecR N-terminal domain-containing protein</fullName>
    </recommendedName>
</protein>
<dbReference type="KEGG" id="pprc:PFLCHA0_c30680"/>
<name>A0A2C9EMT0_PSEPH</name>
<dbReference type="AlphaFoldDB" id="A0A2C9EMT0"/>